<proteinExistence type="predicted"/>
<evidence type="ECO:0000313" key="1">
    <source>
        <dbReference type="EMBL" id="CAH1404095.1"/>
    </source>
</evidence>
<gene>
    <name evidence="1" type="ORF">NEZAVI_LOCUS12564</name>
</gene>
<name>A0A9P0MTM6_NEZVI</name>
<dbReference type="Proteomes" id="UP001152798">
    <property type="component" value="Chromosome 6"/>
</dbReference>
<dbReference type="AlphaFoldDB" id="A0A9P0MTM6"/>
<accession>A0A9P0MTM6</accession>
<dbReference type="EMBL" id="OV725082">
    <property type="protein sequence ID" value="CAH1404095.1"/>
    <property type="molecule type" value="Genomic_DNA"/>
</dbReference>
<keyword evidence="2" id="KW-1185">Reference proteome</keyword>
<evidence type="ECO:0000313" key="2">
    <source>
        <dbReference type="Proteomes" id="UP001152798"/>
    </source>
</evidence>
<protein>
    <submittedName>
        <fullName evidence="1">Uncharacterized protein</fullName>
    </submittedName>
</protein>
<sequence>MPPISVSCFIFPYTSGRKQLTLSAERRGAEFREPGALENNWEQDDNCRAGQELVIAIENLNRQRVSRALDEVGTWDLTNDNGVGCDEQRFVH</sequence>
<organism evidence="1 2">
    <name type="scientific">Nezara viridula</name>
    <name type="common">Southern green stink bug</name>
    <name type="synonym">Cimex viridulus</name>
    <dbReference type="NCBI Taxonomy" id="85310"/>
    <lineage>
        <taxon>Eukaryota</taxon>
        <taxon>Metazoa</taxon>
        <taxon>Ecdysozoa</taxon>
        <taxon>Arthropoda</taxon>
        <taxon>Hexapoda</taxon>
        <taxon>Insecta</taxon>
        <taxon>Pterygota</taxon>
        <taxon>Neoptera</taxon>
        <taxon>Paraneoptera</taxon>
        <taxon>Hemiptera</taxon>
        <taxon>Heteroptera</taxon>
        <taxon>Panheteroptera</taxon>
        <taxon>Pentatomomorpha</taxon>
        <taxon>Pentatomoidea</taxon>
        <taxon>Pentatomidae</taxon>
        <taxon>Pentatominae</taxon>
        <taxon>Nezara</taxon>
    </lineage>
</organism>
<reference evidence="1" key="1">
    <citation type="submission" date="2022-01" db="EMBL/GenBank/DDBJ databases">
        <authorList>
            <person name="King R."/>
        </authorList>
    </citation>
    <scope>NUCLEOTIDE SEQUENCE</scope>
</reference>